<dbReference type="InterPro" id="IPR036005">
    <property type="entry name" value="Creatinase/aminopeptidase-like"/>
</dbReference>
<dbReference type="PANTHER" id="PTHR46112:SF2">
    <property type="entry name" value="XAA-PRO AMINOPEPTIDASE P-RELATED"/>
    <property type="match status" value="1"/>
</dbReference>
<dbReference type="Gene3D" id="3.90.230.10">
    <property type="entry name" value="Creatinase/methionine aminopeptidase superfamily"/>
    <property type="match status" value="1"/>
</dbReference>
<dbReference type="InterPro" id="IPR000994">
    <property type="entry name" value="Pept_M24"/>
</dbReference>
<dbReference type="PANTHER" id="PTHR46112">
    <property type="entry name" value="AMINOPEPTIDASE"/>
    <property type="match status" value="1"/>
</dbReference>
<sequence length="368" mass="41674">MGNIDYRRRWRAVKRFLSNNNYDAYLVSRPANIRWLSDSNSAPGSPPSASLAYAIIPKKGKPIGLSSTLERERVRKFNAISNLKVFGPYEDVSRDAISSDIALKNLAKENAWSSICFDTLPAKFRGIKSKQVAEIEKLRMVKDQEELKRIKRSIAISDKAQRFTRHLVECGEGLTEKEVASEIDYFMRRKNIQENSFGTIIASGYNSAFPHHNNSNKRLKNGEPVICDFGVFMNGYCSDITRTYFVGGETSDYWQKRYNAVLEAQQRSFNRVSNGQSGHDVDSAGRDYLRKLDFAKYFVHGTGHGFGLEIHEAPSMTFKSKDTLRTNMTITIEPGIYIPKKGGIRIEDDVLVTKDHATTLTKAARNLF</sequence>
<evidence type="ECO:0008006" key="5">
    <source>
        <dbReference type="Google" id="ProtNLM"/>
    </source>
</evidence>
<dbReference type="Gene3D" id="3.40.350.10">
    <property type="entry name" value="Creatinase/prolidase N-terminal domain"/>
    <property type="match status" value="1"/>
</dbReference>
<accession>A0A1J5T2R4</accession>
<dbReference type="InterPro" id="IPR050659">
    <property type="entry name" value="Peptidase_M24B"/>
</dbReference>
<dbReference type="InterPro" id="IPR029149">
    <property type="entry name" value="Creatin/AminoP/Spt16_N"/>
</dbReference>
<dbReference type="SUPFAM" id="SSF55920">
    <property type="entry name" value="Creatinase/aminopeptidase"/>
    <property type="match status" value="1"/>
</dbReference>
<dbReference type="Pfam" id="PF00557">
    <property type="entry name" value="Peptidase_M24"/>
    <property type="match status" value="1"/>
</dbReference>
<dbReference type="CDD" id="cd01092">
    <property type="entry name" value="APP-like"/>
    <property type="match status" value="1"/>
</dbReference>
<feature type="domain" description="Creatinase N-terminal" evidence="2">
    <location>
        <begin position="9"/>
        <end position="141"/>
    </location>
</feature>
<gene>
    <name evidence="3" type="ORF">BEU04_02315</name>
</gene>
<proteinExistence type="predicted"/>
<protein>
    <recommendedName>
        <fullName evidence="5">Peptidase M24 domain-containing protein</fullName>
    </recommendedName>
</protein>
<dbReference type="EMBL" id="MIYU01000017">
    <property type="protein sequence ID" value="OIR15177.1"/>
    <property type="molecule type" value="Genomic_DNA"/>
</dbReference>
<evidence type="ECO:0000313" key="3">
    <source>
        <dbReference type="EMBL" id="OIR15177.1"/>
    </source>
</evidence>
<feature type="domain" description="Peptidase M24" evidence="1">
    <location>
        <begin position="149"/>
        <end position="354"/>
    </location>
</feature>
<evidence type="ECO:0000259" key="2">
    <source>
        <dbReference type="Pfam" id="PF01321"/>
    </source>
</evidence>
<dbReference type="AlphaFoldDB" id="A0A1J5T2R4"/>
<comment type="caution">
    <text evidence="3">The sequence shown here is derived from an EMBL/GenBank/DDBJ whole genome shotgun (WGS) entry which is preliminary data.</text>
</comment>
<dbReference type="Pfam" id="PF01321">
    <property type="entry name" value="Creatinase_N"/>
    <property type="match status" value="1"/>
</dbReference>
<evidence type="ECO:0000313" key="4">
    <source>
        <dbReference type="Proteomes" id="UP000183815"/>
    </source>
</evidence>
<name>A0A1J5T2R4_9ARCH</name>
<organism evidence="3 4">
    <name type="scientific">Marine Group III euryarchaeote CG-Bathy1</name>
    <dbReference type="NCBI Taxonomy" id="1889001"/>
    <lineage>
        <taxon>Archaea</taxon>
        <taxon>Methanobacteriati</taxon>
        <taxon>Thermoplasmatota</taxon>
        <taxon>Thermoplasmata</taxon>
        <taxon>Candidatus Thermoprofundales</taxon>
    </lineage>
</organism>
<reference evidence="3 4" key="1">
    <citation type="submission" date="2016-08" db="EMBL/GenBank/DDBJ databases">
        <title>New Insights into Marine Group III Euryarchaeota, from dark to light.</title>
        <authorList>
            <person name="Haro-Moreno J.M."/>
            <person name="Rodriguez-Valera F."/>
            <person name="Lopez-Garcia P."/>
            <person name="Moreira D."/>
            <person name="Martin-Cuadrado A.B."/>
        </authorList>
    </citation>
    <scope>NUCLEOTIDE SEQUENCE [LARGE SCALE GENOMIC DNA]</scope>
    <source>
        <strain evidence="3">CG-Bathy1</strain>
    </source>
</reference>
<evidence type="ECO:0000259" key="1">
    <source>
        <dbReference type="Pfam" id="PF00557"/>
    </source>
</evidence>
<dbReference type="InterPro" id="IPR000587">
    <property type="entry name" value="Creatinase_N"/>
</dbReference>
<dbReference type="SUPFAM" id="SSF53092">
    <property type="entry name" value="Creatinase/prolidase N-terminal domain"/>
    <property type="match status" value="1"/>
</dbReference>
<dbReference type="Proteomes" id="UP000183815">
    <property type="component" value="Unassembled WGS sequence"/>
</dbReference>